<dbReference type="Pfam" id="PF24225">
    <property type="entry name" value="DUF7441"/>
    <property type="match status" value="1"/>
</dbReference>
<dbReference type="Proteomes" id="UP000221247">
    <property type="component" value="Segment"/>
</dbReference>
<organism evidence="2 3">
    <name type="scientific">Synechococcus phage Bellamy</name>
    <dbReference type="NCBI Taxonomy" id="2023996"/>
    <lineage>
        <taxon>Viruses</taxon>
        <taxon>Duplodnaviria</taxon>
        <taxon>Heunggongvirae</taxon>
        <taxon>Uroviricota</taxon>
        <taxon>Caudoviricetes</taxon>
        <taxon>Pantevenvirales</taxon>
        <taxon>Kyanoviridae</taxon>
        <taxon>Bellamyvirus</taxon>
        <taxon>Bellamyvirus bellamy</taxon>
    </lineage>
</organism>
<dbReference type="KEGG" id="vg:54981391"/>
<protein>
    <recommendedName>
        <fullName evidence="1">DUF7441 domain-containing protein</fullName>
    </recommendedName>
</protein>
<dbReference type="InterPro" id="IPR055864">
    <property type="entry name" value="DUF7441"/>
</dbReference>
<dbReference type="GeneID" id="54981391"/>
<keyword evidence="3" id="KW-1185">Reference proteome</keyword>
<feature type="domain" description="DUF7441" evidence="1">
    <location>
        <begin position="4"/>
        <end position="70"/>
    </location>
</feature>
<evidence type="ECO:0000313" key="2">
    <source>
        <dbReference type="EMBL" id="ASR76106.1"/>
    </source>
</evidence>
<evidence type="ECO:0000259" key="1">
    <source>
        <dbReference type="Pfam" id="PF24225"/>
    </source>
</evidence>
<proteinExistence type="predicted"/>
<name>A0A222YX76_9CAUD</name>
<accession>A0A222YX76</accession>
<reference evidence="2 3" key="1">
    <citation type="submission" date="2017-06" db="EMBL/GenBank/DDBJ databases">
        <authorList>
            <person name="Kim H.J."/>
            <person name="Triplett B.A."/>
        </authorList>
    </citation>
    <scope>NUCLEOTIDE SEQUENCE [LARGE SCALE GENOMIC DNA]</scope>
</reference>
<dbReference type="EMBL" id="MF351863">
    <property type="protein sequence ID" value="ASR76106.1"/>
    <property type="molecule type" value="Genomic_DNA"/>
</dbReference>
<dbReference type="RefSeq" id="YP_009791218.1">
    <property type="nucleotide sequence ID" value="NC_047838.1"/>
</dbReference>
<sequence>MELIKPEDPQYFTHTSDDLYDRHHYKIVSNSGETITVDNWEDARVVWWNKKTFLSHVEVITPKKKSKGFR</sequence>
<evidence type="ECO:0000313" key="3">
    <source>
        <dbReference type="Proteomes" id="UP000221247"/>
    </source>
</evidence>
<gene>
    <name evidence="2" type="primary">61</name>
    <name evidence="2" type="ORF">PBI_BELLAMY_61</name>
</gene>